<comment type="caution">
    <text evidence="3">The sequence shown here is derived from an EMBL/GenBank/DDBJ whole genome shotgun (WGS) entry which is preliminary data.</text>
</comment>
<dbReference type="STRING" id="336988.NT96_07430"/>
<dbReference type="RefSeq" id="WP_007746118.1">
    <property type="nucleotide sequence ID" value="NZ_CM001398.1"/>
</dbReference>
<reference evidence="3 4" key="1">
    <citation type="journal article" date="2012" name="PLoS ONE">
        <title>Functional divergence in the genus oenococcus as predicted by genome sequencing of the newly-described species, Oenococcus kitaharae.</title>
        <authorList>
            <person name="Borneman A.R."/>
            <person name="McCarthy J.M."/>
            <person name="Chambers P.J."/>
            <person name="Bartowsky E.J."/>
        </authorList>
    </citation>
    <scope>NUCLEOTIDE SEQUENCE [LARGE SCALE GENOMIC DNA]</scope>
    <source>
        <strain evidence="4">DSM17330</strain>
    </source>
</reference>
<feature type="transmembrane region" description="Helical" evidence="2">
    <location>
        <begin position="7"/>
        <end position="26"/>
    </location>
</feature>
<name>G9WJT0_9LACO</name>
<keyword evidence="2" id="KW-1133">Transmembrane helix</keyword>
<dbReference type="EMBL" id="AFVZ01000001">
    <property type="protein sequence ID" value="EHN59279.1"/>
    <property type="molecule type" value="Genomic_DNA"/>
</dbReference>
<sequence length="60" mass="7053">MIKRKSFVLAEAMLALTITTVAILFISDLQLRQQTQISELQTKIRQHREQLTELYDHNEP</sequence>
<protein>
    <submittedName>
        <fullName evidence="3">Uncharacterized protein</fullName>
    </submittedName>
</protein>
<gene>
    <name evidence="3" type="ORF">OKIT_1181</name>
</gene>
<organism evidence="3 4">
    <name type="scientific">Oenococcus kitaharae DSM 17330</name>
    <dbReference type="NCBI Taxonomy" id="1045004"/>
    <lineage>
        <taxon>Bacteria</taxon>
        <taxon>Bacillati</taxon>
        <taxon>Bacillota</taxon>
        <taxon>Bacilli</taxon>
        <taxon>Lactobacillales</taxon>
        <taxon>Lactobacillaceae</taxon>
        <taxon>Oenococcus</taxon>
    </lineage>
</organism>
<evidence type="ECO:0000313" key="3">
    <source>
        <dbReference type="EMBL" id="EHN59279.1"/>
    </source>
</evidence>
<feature type="coiled-coil region" evidence="1">
    <location>
        <begin position="30"/>
        <end position="57"/>
    </location>
</feature>
<keyword evidence="4" id="KW-1185">Reference proteome</keyword>
<dbReference type="PATRIC" id="fig|1045004.4.peg.1178"/>
<dbReference type="AlphaFoldDB" id="G9WJT0"/>
<evidence type="ECO:0000313" key="4">
    <source>
        <dbReference type="Proteomes" id="UP000004959"/>
    </source>
</evidence>
<keyword evidence="2" id="KW-0812">Transmembrane</keyword>
<accession>G9WJT0</accession>
<evidence type="ECO:0000256" key="1">
    <source>
        <dbReference type="SAM" id="Coils"/>
    </source>
</evidence>
<keyword evidence="2" id="KW-0472">Membrane</keyword>
<dbReference type="HOGENOM" id="CLU_2937068_0_0_9"/>
<proteinExistence type="predicted"/>
<evidence type="ECO:0000256" key="2">
    <source>
        <dbReference type="SAM" id="Phobius"/>
    </source>
</evidence>
<dbReference type="Proteomes" id="UP000004959">
    <property type="component" value="Chromosome"/>
</dbReference>
<keyword evidence="1" id="KW-0175">Coiled coil</keyword>